<accession>A0ABQ3R3T1</accession>
<proteinExistence type="predicted"/>
<name>A0ABQ3R3T1_STRRR</name>
<comment type="caution">
    <text evidence="2">The sequence shown here is derived from an EMBL/GenBank/DDBJ whole genome shotgun (WGS) entry which is preliminary data.</text>
</comment>
<keyword evidence="3" id="KW-1185">Reference proteome</keyword>
<reference evidence="3" key="1">
    <citation type="submission" date="2023-07" db="EMBL/GenBank/DDBJ databases">
        <title>Whole genome shotgun sequence of Streptomyces achromogenes subsp. rubradiris NBRC 14000.</title>
        <authorList>
            <person name="Komaki H."/>
            <person name="Tamura T."/>
        </authorList>
    </citation>
    <scope>NUCLEOTIDE SEQUENCE [LARGE SCALE GENOMIC DNA]</scope>
    <source>
        <strain evidence="3">NBRC 14000</strain>
    </source>
</reference>
<protein>
    <submittedName>
        <fullName evidence="2">Uncharacterized protein</fullName>
    </submittedName>
</protein>
<evidence type="ECO:0000256" key="1">
    <source>
        <dbReference type="SAM" id="MobiDB-lite"/>
    </source>
</evidence>
<evidence type="ECO:0000313" key="2">
    <source>
        <dbReference type="EMBL" id="GHI50488.1"/>
    </source>
</evidence>
<sequence>MAGYRTKGPPDTADIRRTRQWLTYRQTDGGETILPKPAASCAGLREAR</sequence>
<evidence type="ECO:0000313" key="3">
    <source>
        <dbReference type="Proteomes" id="UP000646738"/>
    </source>
</evidence>
<dbReference type="EMBL" id="BNEA01000001">
    <property type="protein sequence ID" value="GHI50488.1"/>
    <property type="molecule type" value="Genomic_DNA"/>
</dbReference>
<feature type="region of interest" description="Disordered" evidence="1">
    <location>
        <begin position="29"/>
        <end position="48"/>
    </location>
</feature>
<gene>
    <name evidence="2" type="ORF">Srubr_03340</name>
</gene>
<organism evidence="2 3">
    <name type="scientific">Streptomyces rubradiris</name>
    <name type="common">Streptomyces achromogenes subsp. rubradiris</name>
    <dbReference type="NCBI Taxonomy" id="285531"/>
    <lineage>
        <taxon>Bacteria</taxon>
        <taxon>Bacillati</taxon>
        <taxon>Actinomycetota</taxon>
        <taxon>Actinomycetes</taxon>
        <taxon>Kitasatosporales</taxon>
        <taxon>Streptomycetaceae</taxon>
        <taxon>Streptomyces</taxon>
    </lineage>
</organism>
<dbReference type="Proteomes" id="UP000646738">
    <property type="component" value="Unassembled WGS sequence"/>
</dbReference>